<dbReference type="Proteomes" id="UP000829685">
    <property type="component" value="Unassembled WGS sequence"/>
</dbReference>
<comment type="caution">
    <text evidence="14">The sequence shown here is derived from an EMBL/GenBank/DDBJ whole genome shotgun (WGS) entry which is preliminary data.</text>
</comment>
<keyword evidence="12" id="KW-0732">Signal</keyword>
<dbReference type="PANTHER" id="PTHR46828">
    <property type="entry name" value="ENDO-1,4-BETA-XYLANASE A-RELATED"/>
    <property type="match status" value="1"/>
</dbReference>
<keyword evidence="8 10" id="KW-0326">Glycosidase</keyword>
<dbReference type="EMBL" id="JAFIMR010000009">
    <property type="protein sequence ID" value="KAI1874662.1"/>
    <property type="molecule type" value="Genomic_DNA"/>
</dbReference>
<dbReference type="Pfam" id="PF00457">
    <property type="entry name" value="Glyco_hydro_11"/>
    <property type="match status" value="1"/>
</dbReference>
<evidence type="ECO:0000256" key="9">
    <source>
        <dbReference type="ARBA" id="ARBA00023326"/>
    </source>
</evidence>
<dbReference type="PANTHER" id="PTHR46828:SF2">
    <property type="entry name" value="ENDO-1,4-BETA-XYLANASE A-RELATED"/>
    <property type="match status" value="1"/>
</dbReference>
<evidence type="ECO:0000256" key="1">
    <source>
        <dbReference type="ARBA" id="ARBA00000681"/>
    </source>
</evidence>
<keyword evidence="5 10" id="KW-0858">Xylan degradation</keyword>
<evidence type="ECO:0000256" key="11">
    <source>
        <dbReference type="RuleBase" id="RU362015"/>
    </source>
</evidence>
<feature type="active site" description="Proton donor" evidence="10">
    <location>
        <position position="201"/>
    </location>
</feature>
<dbReference type="PROSITE" id="PS00776">
    <property type="entry name" value="GH11_1"/>
    <property type="match status" value="1"/>
</dbReference>
<evidence type="ECO:0000256" key="6">
    <source>
        <dbReference type="ARBA" id="ARBA00022801"/>
    </source>
</evidence>
<dbReference type="InterPro" id="IPR033123">
    <property type="entry name" value="GH11_dom"/>
</dbReference>
<dbReference type="EC" id="3.2.1.8" evidence="4 10"/>
<reference evidence="14" key="1">
    <citation type="submission" date="2021-03" db="EMBL/GenBank/DDBJ databases">
        <title>Revisited historic fungal species revealed as producer of novel bioactive compounds through whole genome sequencing and comparative genomics.</title>
        <authorList>
            <person name="Vignolle G.A."/>
            <person name="Hochenegger N."/>
            <person name="Mach R.L."/>
            <person name="Mach-Aigner A.R."/>
            <person name="Javad Rahimi M."/>
            <person name="Salim K.A."/>
            <person name="Chan C.M."/>
            <person name="Lim L.B.L."/>
            <person name="Cai F."/>
            <person name="Druzhinina I.S."/>
            <person name="U'Ren J.M."/>
            <person name="Derntl C."/>
        </authorList>
    </citation>
    <scope>NUCLEOTIDE SEQUENCE</scope>
    <source>
        <strain evidence="14">TUCIM 5799</strain>
    </source>
</reference>
<dbReference type="Gene3D" id="2.60.120.180">
    <property type="match status" value="1"/>
</dbReference>
<evidence type="ECO:0000256" key="5">
    <source>
        <dbReference type="ARBA" id="ARBA00022651"/>
    </source>
</evidence>
<sequence length="220" mass="23414">MLSFLLVTLWLISSVWSAPGDFLPESALGSDAAQANYYWSFWQEGGGSHNCNNGAGGSYTAKWSGGGGFVCGKGWSPGGSRTVKYSGTYHPTGPGYLSLYGWTRNPLVEYYIVDAHGDLTPGEPWTARGNFTADGEGTYLLYTSTRVNKPSIVGTATFQQFWSVRADQRVGGTITTSKHFDAWARAGMRLGAHDYMILATEGYTAAGGGGSSGNASITLE</sequence>
<feature type="domain" description="GH11" evidence="13">
    <location>
        <begin position="25"/>
        <end position="214"/>
    </location>
</feature>
<evidence type="ECO:0000259" key="13">
    <source>
        <dbReference type="PROSITE" id="PS51761"/>
    </source>
</evidence>
<protein>
    <recommendedName>
        <fullName evidence="4 10">Endo-1,4-beta-xylanase</fullName>
        <ecNumber evidence="4 10">3.2.1.8</ecNumber>
    </recommendedName>
</protein>
<dbReference type="InterPro" id="IPR018208">
    <property type="entry name" value="GH11_AS_1"/>
</dbReference>
<evidence type="ECO:0000256" key="3">
    <source>
        <dbReference type="ARBA" id="ARBA00007792"/>
    </source>
</evidence>
<dbReference type="GO" id="GO:0045493">
    <property type="term" value="P:xylan catabolic process"/>
    <property type="evidence" value="ECO:0007669"/>
    <property type="project" value="UniProtKB-UniRule"/>
</dbReference>
<comment type="catalytic activity">
    <reaction evidence="1 10 11">
        <text>Endohydrolysis of (1-&gt;4)-beta-D-xylosidic linkages in xylans.</text>
        <dbReference type="EC" id="3.2.1.8"/>
    </reaction>
</comment>
<keyword evidence="15" id="KW-1185">Reference proteome</keyword>
<evidence type="ECO:0000256" key="7">
    <source>
        <dbReference type="ARBA" id="ARBA00023277"/>
    </source>
</evidence>
<dbReference type="OrthoDB" id="2115822at2759"/>
<dbReference type="GO" id="GO:0031176">
    <property type="term" value="F:endo-1,4-beta-xylanase activity"/>
    <property type="evidence" value="ECO:0007669"/>
    <property type="project" value="UniProtKB-UniRule"/>
</dbReference>
<evidence type="ECO:0000256" key="2">
    <source>
        <dbReference type="ARBA" id="ARBA00004851"/>
    </source>
</evidence>
<comment type="similarity">
    <text evidence="3 10 11">Belongs to the glycosyl hydrolase 11 (cellulase G) family.</text>
</comment>
<feature type="signal peptide" evidence="12">
    <location>
        <begin position="1"/>
        <end position="17"/>
    </location>
</feature>
<feature type="active site" description="Nucleophile" evidence="10">
    <location>
        <position position="109"/>
    </location>
</feature>
<evidence type="ECO:0000256" key="12">
    <source>
        <dbReference type="SAM" id="SignalP"/>
    </source>
</evidence>
<dbReference type="PRINTS" id="PR00911">
    <property type="entry name" value="GLHYDRLASE11"/>
</dbReference>
<evidence type="ECO:0000313" key="15">
    <source>
        <dbReference type="Proteomes" id="UP000829685"/>
    </source>
</evidence>
<dbReference type="PROSITE" id="PS51761">
    <property type="entry name" value="GH11_3"/>
    <property type="match status" value="1"/>
</dbReference>
<dbReference type="InterPro" id="IPR013319">
    <property type="entry name" value="GH11/12"/>
</dbReference>
<gene>
    <name evidence="14" type="ORF">JX265_004870</name>
</gene>
<proteinExistence type="inferred from homology"/>
<name>A0A9Q0AQX2_9PEZI</name>
<dbReference type="InterPro" id="IPR001137">
    <property type="entry name" value="Glyco_hydro_11"/>
</dbReference>
<evidence type="ECO:0000256" key="8">
    <source>
        <dbReference type="ARBA" id="ARBA00023295"/>
    </source>
</evidence>
<evidence type="ECO:0000256" key="4">
    <source>
        <dbReference type="ARBA" id="ARBA00012590"/>
    </source>
</evidence>
<feature type="chain" id="PRO_5040456780" description="Endo-1,4-beta-xylanase" evidence="12">
    <location>
        <begin position="18"/>
        <end position="220"/>
    </location>
</feature>
<dbReference type="AlphaFoldDB" id="A0A9Q0AQX2"/>
<keyword evidence="9 10" id="KW-0624">Polysaccharide degradation</keyword>
<evidence type="ECO:0000256" key="10">
    <source>
        <dbReference type="PROSITE-ProRule" id="PRU01097"/>
    </source>
</evidence>
<accession>A0A9Q0AQX2</accession>
<dbReference type="SUPFAM" id="SSF49899">
    <property type="entry name" value="Concanavalin A-like lectins/glucanases"/>
    <property type="match status" value="1"/>
</dbReference>
<evidence type="ECO:0000313" key="14">
    <source>
        <dbReference type="EMBL" id="KAI1874662.1"/>
    </source>
</evidence>
<dbReference type="InterPro" id="IPR013320">
    <property type="entry name" value="ConA-like_dom_sf"/>
</dbReference>
<organism evidence="14 15">
    <name type="scientific">Neoarthrinium moseri</name>
    <dbReference type="NCBI Taxonomy" id="1658444"/>
    <lineage>
        <taxon>Eukaryota</taxon>
        <taxon>Fungi</taxon>
        <taxon>Dikarya</taxon>
        <taxon>Ascomycota</taxon>
        <taxon>Pezizomycotina</taxon>
        <taxon>Sordariomycetes</taxon>
        <taxon>Xylariomycetidae</taxon>
        <taxon>Amphisphaeriales</taxon>
        <taxon>Apiosporaceae</taxon>
        <taxon>Neoarthrinium</taxon>
    </lineage>
</organism>
<keyword evidence="6 10" id="KW-0378">Hydrolase</keyword>
<comment type="pathway">
    <text evidence="2 10 11">Glycan degradation; xylan degradation.</text>
</comment>
<keyword evidence="7 10" id="KW-0119">Carbohydrate metabolism</keyword>